<feature type="domain" description="Anoctamin dimerisation" evidence="1">
    <location>
        <begin position="2"/>
        <end position="63"/>
    </location>
</feature>
<evidence type="ECO:0000259" key="1">
    <source>
        <dbReference type="Pfam" id="PF16178"/>
    </source>
</evidence>
<dbReference type="AlphaFoldDB" id="A0ABD2NGK5"/>
<protein>
    <recommendedName>
        <fullName evidence="1">Anoctamin dimerisation domain-containing protein</fullName>
    </recommendedName>
</protein>
<dbReference type="EMBL" id="JABFTP020000103">
    <property type="protein sequence ID" value="KAL3277535.1"/>
    <property type="molecule type" value="Genomic_DNA"/>
</dbReference>
<gene>
    <name evidence="2" type="ORF">HHI36_012879</name>
</gene>
<proteinExistence type="predicted"/>
<dbReference type="InterPro" id="IPR032394">
    <property type="entry name" value="Anoct_dimer"/>
</dbReference>
<sequence>MLQEATFGTEINEKGLKRLQANGIVKDSFALHEGPAKLTPTGPLTDRQLLAAYWGNLSNFLKKILLI</sequence>
<comment type="caution">
    <text evidence="2">The sequence shown here is derived from an EMBL/GenBank/DDBJ whole genome shotgun (WGS) entry which is preliminary data.</text>
</comment>
<organism evidence="2 3">
    <name type="scientific">Cryptolaemus montrouzieri</name>
    <dbReference type="NCBI Taxonomy" id="559131"/>
    <lineage>
        <taxon>Eukaryota</taxon>
        <taxon>Metazoa</taxon>
        <taxon>Ecdysozoa</taxon>
        <taxon>Arthropoda</taxon>
        <taxon>Hexapoda</taxon>
        <taxon>Insecta</taxon>
        <taxon>Pterygota</taxon>
        <taxon>Neoptera</taxon>
        <taxon>Endopterygota</taxon>
        <taxon>Coleoptera</taxon>
        <taxon>Polyphaga</taxon>
        <taxon>Cucujiformia</taxon>
        <taxon>Coccinelloidea</taxon>
        <taxon>Coccinellidae</taxon>
        <taxon>Scymninae</taxon>
        <taxon>Scymnini</taxon>
        <taxon>Cryptolaemus</taxon>
    </lineage>
</organism>
<accession>A0ABD2NGK5</accession>
<dbReference type="Proteomes" id="UP001516400">
    <property type="component" value="Unassembled WGS sequence"/>
</dbReference>
<evidence type="ECO:0000313" key="2">
    <source>
        <dbReference type="EMBL" id="KAL3277535.1"/>
    </source>
</evidence>
<dbReference type="Pfam" id="PF16178">
    <property type="entry name" value="Anoct_dimer"/>
    <property type="match status" value="1"/>
</dbReference>
<keyword evidence="3" id="KW-1185">Reference proteome</keyword>
<name>A0ABD2NGK5_9CUCU</name>
<evidence type="ECO:0000313" key="3">
    <source>
        <dbReference type="Proteomes" id="UP001516400"/>
    </source>
</evidence>
<reference evidence="2 3" key="1">
    <citation type="journal article" date="2021" name="BMC Biol.">
        <title>Horizontally acquired antibacterial genes associated with adaptive radiation of ladybird beetles.</title>
        <authorList>
            <person name="Li H.S."/>
            <person name="Tang X.F."/>
            <person name="Huang Y.H."/>
            <person name="Xu Z.Y."/>
            <person name="Chen M.L."/>
            <person name="Du X.Y."/>
            <person name="Qiu B.Y."/>
            <person name="Chen P.T."/>
            <person name="Zhang W."/>
            <person name="Slipinski A."/>
            <person name="Escalona H.E."/>
            <person name="Waterhouse R.M."/>
            <person name="Zwick A."/>
            <person name="Pang H."/>
        </authorList>
    </citation>
    <scope>NUCLEOTIDE SEQUENCE [LARGE SCALE GENOMIC DNA]</scope>
    <source>
        <strain evidence="2">SYSU2018</strain>
    </source>
</reference>